<evidence type="ECO:0000313" key="2">
    <source>
        <dbReference type="EMBL" id="HGT71149.1"/>
    </source>
</evidence>
<comment type="caution">
    <text evidence="2">The sequence shown here is derived from an EMBL/GenBank/DDBJ whole genome shotgun (WGS) entry which is preliminary data.</text>
</comment>
<keyword evidence="1" id="KW-0472">Membrane</keyword>
<sequence>MRKKYKFYILLILACLILIFFGFFILSHFQLRKIIIISTSHKLDGLEFLAGQNLLTIDVNKTIRNLINKNKTVKSIKMNKLFPDTLLLEVTMRNPRYLVVKDNLVFPVDEEGTILVGANYDENLLKIQVGNLSIFSGEKSDWRILKAIDLLKNMENQSILIDQIFIEDKGSLFLLDLSSKTKVVIPYNLDAAFVATSLQVIMSRFRIEGKFVNKIDFRFEKPVVTLSSGEKMSSL</sequence>
<accession>A0A7C4M0K4</accession>
<feature type="transmembrane region" description="Helical" evidence="1">
    <location>
        <begin position="7"/>
        <end position="29"/>
    </location>
</feature>
<gene>
    <name evidence="2" type="ORF">ENT43_02730</name>
</gene>
<keyword evidence="1" id="KW-1133">Transmembrane helix</keyword>
<proteinExistence type="predicted"/>
<name>A0A7C4M0K4_UNCC3</name>
<dbReference type="AlphaFoldDB" id="A0A7C4M0K4"/>
<evidence type="ECO:0000256" key="1">
    <source>
        <dbReference type="SAM" id="Phobius"/>
    </source>
</evidence>
<protein>
    <submittedName>
        <fullName evidence="2">FtsQ-type POTRA domain-containing protein</fullName>
    </submittedName>
</protein>
<dbReference type="EMBL" id="DSYQ01000011">
    <property type="protein sequence ID" value="HGT71149.1"/>
    <property type="molecule type" value="Genomic_DNA"/>
</dbReference>
<keyword evidence="1" id="KW-0812">Transmembrane</keyword>
<reference evidence="2" key="1">
    <citation type="journal article" date="2020" name="mSystems">
        <title>Genome- and Community-Level Interaction Insights into Carbon Utilization and Element Cycling Functions of Hydrothermarchaeota in Hydrothermal Sediment.</title>
        <authorList>
            <person name="Zhou Z."/>
            <person name="Liu Y."/>
            <person name="Xu W."/>
            <person name="Pan J."/>
            <person name="Luo Z.H."/>
            <person name="Li M."/>
        </authorList>
    </citation>
    <scope>NUCLEOTIDE SEQUENCE [LARGE SCALE GENOMIC DNA]</scope>
    <source>
        <strain evidence="2">SpSt-579</strain>
    </source>
</reference>
<organism evidence="2">
    <name type="scientific">candidate division CPR3 bacterium</name>
    <dbReference type="NCBI Taxonomy" id="2268181"/>
    <lineage>
        <taxon>Bacteria</taxon>
        <taxon>Bacteria division CPR3</taxon>
    </lineage>
</organism>